<proteinExistence type="predicted"/>
<dbReference type="STRING" id="1314776.A0A166IEJ2"/>
<accession>A0A166IEJ2</accession>
<feature type="transmembrane region" description="Helical" evidence="6">
    <location>
        <begin position="49"/>
        <end position="71"/>
    </location>
</feature>
<feature type="compositionally biased region" description="Basic and acidic residues" evidence="5">
    <location>
        <begin position="330"/>
        <end position="345"/>
    </location>
</feature>
<dbReference type="PANTHER" id="PTHR31679">
    <property type="entry name" value="PEROXISOMAL MEMBRANE PROTEIN PEX30-RELATED"/>
    <property type="match status" value="1"/>
</dbReference>
<keyword evidence="4 6" id="KW-0472">Membrane</keyword>
<evidence type="ECO:0000256" key="4">
    <source>
        <dbReference type="ARBA" id="ARBA00023136"/>
    </source>
</evidence>
<keyword evidence="3 6" id="KW-1133">Transmembrane helix</keyword>
<dbReference type="Pfam" id="PF06398">
    <property type="entry name" value="Pex24p"/>
    <property type="match status" value="1"/>
</dbReference>
<dbReference type="EMBL" id="KV428007">
    <property type="protein sequence ID" value="KZT43670.1"/>
    <property type="molecule type" value="Genomic_DNA"/>
</dbReference>
<evidence type="ECO:0000256" key="1">
    <source>
        <dbReference type="ARBA" id="ARBA00004308"/>
    </source>
</evidence>
<evidence type="ECO:0000256" key="5">
    <source>
        <dbReference type="SAM" id="MobiDB-lite"/>
    </source>
</evidence>
<dbReference type="GO" id="GO:0012505">
    <property type="term" value="C:endomembrane system"/>
    <property type="evidence" value="ECO:0007669"/>
    <property type="project" value="UniProtKB-SubCell"/>
</dbReference>
<dbReference type="InterPro" id="IPR010482">
    <property type="entry name" value="TECPR1-like_DysF"/>
</dbReference>
<name>A0A166IEJ2_9AGAM</name>
<feature type="transmembrane region" description="Helical" evidence="6">
    <location>
        <begin position="15"/>
        <end position="37"/>
    </location>
</feature>
<dbReference type="PANTHER" id="PTHR31679:SF2">
    <property type="entry name" value="PEROXISOMAL MEMBRANE PROTEIN PEX30-RELATED"/>
    <property type="match status" value="1"/>
</dbReference>
<dbReference type="OrthoDB" id="5586090at2759"/>
<reference evidence="8 9" key="1">
    <citation type="journal article" date="2016" name="Mol. Biol. Evol.">
        <title>Comparative Genomics of Early-Diverging Mushroom-Forming Fungi Provides Insights into the Origins of Lignocellulose Decay Capabilities.</title>
        <authorList>
            <person name="Nagy L.G."/>
            <person name="Riley R."/>
            <person name="Tritt A."/>
            <person name="Adam C."/>
            <person name="Daum C."/>
            <person name="Floudas D."/>
            <person name="Sun H."/>
            <person name="Yadav J.S."/>
            <person name="Pangilinan J."/>
            <person name="Larsson K.H."/>
            <person name="Matsuura K."/>
            <person name="Barry K."/>
            <person name="Labutti K."/>
            <person name="Kuo R."/>
            <person name="Ohm R.A."/>
            <person name="Bhattacharya S.S."/>
            <person name="Shirouzu T."/>
            <person name="Yoshinaga Y."/>
            <person name="Martin F.M."/>
            <person name="Grigoriev I.V."/>
            <person name="Hibbett D.S."/>
        </authorList>
    </citation>
    <scope>NUCLEOTIDE SEQUENCE [LARGE SCALE GENOMIC DNA]</scope>
    <source>
        <strain evidence="8 9">HHB10207 ss-3</strain>
    </source>
</reference>
<organism evidence="8 9">
    <name type="scientific">Sistotremastrum suecicum HHB10207 ss-3</name>
    <dbReference type="NCBI Taxonomy" id="1314776"/>
    <lineage>
        <taxon>Eukaryota</taxon>
        <taxon>Fungi</taxon>
        <taxon>Dikarya</taxon>
        <taxon>Basidiomycota</taxon>
        <taxon>Agaricomycotina</taxon>
        <taxon>Agaricomycetes</taxon>
        <taxon>Sistotremastrales</taxon>
        <taxon>Sistotremastraceae</taxon>
        <taxon>Sistotremastrum</taxon>
    </lineage>
</organism>
<feature type="region of interest" description="Disordered" evidence="5">
    <location>
        <begin position="330"/>
        <end position="359"/>
    </location>
</feature>
<evidence type="ECO:0000313" key="8">
    <source>
        <dbReference type="EMBL" id="KZT43670.1"/>
    </source>
</evidence>
<dbReference type="InterPro" id="IPR052646">
    <property type="entry name" value="Peroxisomal_PEX28-32"/>
</dbReference>
<comment type="subcellular location">
    <subcellularLocation>
        <location evidence="1">Endomembrane system</location>
    </subcellularLocation>
</comment>
<sequence length="458" mass="51227">MSSNEPDLLEFVESIPPSLTVILVELAPLLSWLSWAVNVFRWQASLADGWLMVAIWWALCIIVAPFVKYLLPVALLSSFYLYRRKLQPRLTTEETLHSSITDLATLRILAPTHPIIPTIPPRVTARVAGILLPPWLIACYFVKTRIIALVLGWIFLTWNAPWCRNLRESLWRSSILRRALARAWARLSGQPENPSFAVIQSVAPTSDTAKEGPKFIFTVLENQRWWMGLDWTAALLPNERPSWCTTNLQAISPPSLFALPPPTTVFHSDGKGLRIRRHAVWSWVEPEWKVVVRKENADGQSVLRVEKPLPVVTDERDGLARAADKMKGFVYDNKDKPASGRRESDAAGDDLPPPSVNDESIEEHLTDLEGWVYSDNKWETPSNKGGIGKYTRFRRWTRIATLTETVEEVGEGAFGVSRATVQPPSVQPPHPPDDSASGSSGGNRLKQRLKAAVKGAAS</sequence>
<gene>
    <name evidence="8" type="ORF">SISSUDRAFT_1040152</name>
</gene>
<dbReference type="GO" id="GO:0005778">
    <property type="term" value="C:peroxisomal membrane"/>
    <property type="evidence" value="ECO:0007669"/>
    <property type="project" value="UniProtKB-ARBA"/>
</dbReference>
<evidence type="ECO:0000256" key="3">
    <source>
        <dbReference type="ARBA" id="ARBA00022989"/>
    </source>
</evidence>
<dbReference type="GO" id="GO:0007031">
    <property type="term" value="P:peroxisome organization"/>
    <property type="evidence" value="ECO:0007669"/>
    <property type="project" value="TreeGrafter"/>
</dbReference>
<keyword evidence="9" id="KW-1185">Reference proteome</keyword>
<dbReference type="Proteomes" id="UP000076798">
    <property type="component" value="Unassembled WGS sequence"/>
</dbReference>
<protein>
    <recommendedName>
        <fullName evidence="7">TECPR1-like DysF domain-containing protein</fullName>
    </recommendedName>
</protein>
<dbReference type="AlphaFoldDB" id="A0A166IEJ2"/>
<evidence type="ECO:0000256" key="2">
    <source>
        <dbReference type="ARBA" id="ARBA00022692"/>
    </source>
</evidence>
<feature type="domain" description="TECPR1-like DysF" evidence="7">
    <location>
        <begin position="135"/>
        <end position="398"/>
    </location>
</feature>
<keyword evidence="2 6" id="KW-0812">Transmembrane</keyword>
<evidence type="ECO:0000256" key="6">
    <source>
        <dbReference type="SAM" id="Phobius"/>
    </source>
</evidence>
<feature type="region of interest" description="Disordered" evidence="5">
    <location>
        <begin position="414"/>
        <end position="458"/>
    </location>
</feature>
<evidence type="ECO:0000313" key="9">
    <source>
        <dbReference type="Proteomes" id="UP000076798"/>
    </source>
</evidence>
<evidence type="ECO:0000259" key="7">
    <source>
        <dbReference type="Pfam" id="PF06398"/>
    </source>
</evidence>